<accession>A0ABQ9HHZ1</accession>
<gene>
    <name evidence="2" type="ORF">PR048_015808</name>
</gene>
<evidence type="ECO:0000313" key="3">
    <source>
        <dbReference type="Proteomes" id="UP001159363"/>
    </source>
</evidence>
<evidence type="ECO:0000313" key="2">
    <source>
        <dbReference type="EMBL" id="KAJ8883952.1"/>
    </source>
</evidence>
<comment type="caution">
    <text evidence="2">The sequence shown here is derived from an EMBL/GenBank/DDBJ whole genome shotgun (WGS) entry which is preliminary data.</text>
</comment>
<keyword evidence="3" id="KW-1185">Reference proteome</keyword>
<proteinExistence type="predicted"/>
<sequence length="504" mass="55330">MGLNSQGGKGPCGGLVTWVEGGGGRFKASKWRRAEESGDGTVTSGHQPRPLLVTSSELVDSFELRLLNPVPESANIGQNACLSYSEHSSIPGGVAPGSSHLLDDAAGRRVFSGISRFPRPDIPALLHTHLTSPSSALKTSLLRVSKTSPCQVGESVSQNTCARSNGTTVDERLAYSPPAKANRAQSPAWVTIFSVRGNRAGRCRWSAGFLGPLHCGCVPYSLQSPSSALKTSLGRRNLYTSSRVLQTPTDEEESQQHIYSLVIMFARDPLVRALSELSVRPRICCADKRGTWKGEGAADRLYMGWHPDRRVTDSRSINRRIFDYTYSAVFTRAAVVPARAANKTTLNAIGCPFAVAARQFPFSRFLTEKSCITGNRLVSEEQKPRQEFRTWIGAVGVWDDSLPSPSLPPLHNEESLSRAVGVHFLLRIPNHKVLLSKVSAKASFITPAGSFQNIMEDRRVKTEVTDTGFRYLYWHQFKVKIMGNCITTRRNTLNTDKLKAAEEQ</sequence>
<feature type="region of interest" description="Disordered" evidence="1">
    <location>
        <begin position="30"/>
        <end position="49"/>
    </location>
</feature>
<evidence type="ECO:0000256" key="1">
    <source>
        <dbReference type="SAM" id="MobiDB-lite"/>
    </source>
</evidence>
<dbReference type="Proteomes" id="UP001159363">
    <property type="component" value="Chromosome 4"/>
</dbReference>
<dbReference type="EMBL" id="JARBHB010000005">
    <property type="protein sequence ID" value="KAJ8883952.1"/>
    <property type="molecule type" value="Genomic_DNA"/>
</dbReference>
<protein>
    <submittedName>
        <fullName evidence="2">Uncharacterized protein</fullName>
    </submittedName>
</protein>
<reference evidence="2 3" key="1">
    <citation type="submission" date="2023-02" db="EMBL/GenBank/DDBJ databases">
        <title>LHISI_Scaffold_Assembly.</title>
        <authorList>
            <person name="Stuart O.P."/>
            <person name="Cleave R."/>
            <person name="Magrath M.J.L."/>
            <person name="Mikheyev A.S."/>
        </authorList>
    </citation>
    <scope>NUCLEOTIDE SEQUENCE [LARGE SCALE GENOMIC DNA]</scope>
    <source>
        <strain evidence="2">Daus_M_001</strain>
        <tissue evidence="2">Leg muscle</tissue>
    </source>
</reference>
<organism evidence="2 3">
    <name type="scientific">Dryococelus australis</name>
    <dbReference type="NCBI Taxonomy" id="614101"/>
    <lineage>
        <taxon>Eukaryota</taxon>
        <taxon>Metazoa</taxon>
        <taxon>Ecdysozoa</taxon>
        <taxon>Arthropoda</taxon>
        <taxon>Hexapoda</taxon>
        <taxon>Insecta</taxon>
        <taxon>Pterygota</taxon>
        <taxon>Neoptera</taxon>
        <taxon>Polyneoptera</taxon>
        <taxon>Phasmatodea</taxon>
        <taxon>Verophasmatodea</taxon>
        <taxon>Anareolatae</taxon>
        <taxon>Phasmatidae</taxon>
        <taxon>Eurycanthinae</taxon>
        <taxon>Dryococelus</taxon>
    </lineage>
</organism>
<name>A0ABQ9HHZ1_9NEOP</name>